<dbReference type="EMBL" id="JACHFD010000008">
    <property type="protein sequence ID" value="MBB5351692.1"/>
    <property type="molecule type" value="Genomic_DNA"/>
</dbReference>
<dbReference type="SUPFAM" id="SSF46785">
    <property type="entry name" value="Winged helix' DNA-binding domain"/>
    <property type="match status" value="1"/>
</dbReference>
<evidence type="ECO:0000256" key="4">
    <source>
        <dbReference type="ARBA" id="ARBA00023163"/>
    </source>
</evidence>
<comment type="caution">
    <text evidence="6">The sequence shown here is derived from an EMBL/GenBank/DDBJ whole genome shotgun (WGS) entry which is preliminary data.</text>
</comment>
<dbReference type="PROSITE" id="PS00894">
    <property type="entry name" value="HTH_DEOR_1"/>
    <property type="match status" value="1"/>
</dbReference>
<dbReference type="Pfam" id="PF08220">
    <property type="entry name" value="HTH_DeoR"/>
    <property type="match status" value="1"/>
</dbReference>
<dbReference type="RefSeq" id="WP_184018084.1">
    <property type="nucleotide sequence ID" value="NZ_JACHFD010000008.1"/>
</dbReference>
<dbReference type="InterPro" id="IPR036388">
    <property type="entry name" value="WH-like_DNA-bd_sf"/>
</dbReference>
<keyword evidence="7" id="KW-1185">Reference proteome</keyword>
<evidence type="ECO:0000256" key="2">
    <source>
        <dbReference type="ARBA" id="ARBA00023015"/>
    </source>
</evidence>
<keyword evidence="1" id="KW-0678">Repressor</keyword>
<dbReference type="SMART" id="SM00420">
    <property type="entry name" value="HTH_DEOR"/>
    <property type="match status" value="1"/>
</dbReference>
<dbReference type="InterPro" id="IPR037171">
    <property type="entry name" value="NagB/RpiA_transferase-like"/>
</dbReference>
<dbReference type="PANTHER" id="PTHR30363:SF4">
    <property type="entry name" value="GLYCEROL-3-PHOSPHATE REGULON REPRESSOR"/>
    <property type="match status" value="1"/>
</dbReference>
<dbReference type="SMART" id="SM01134">
    <property type="entry name" value="DeoRC"/>
    <property type="match status" value="1"/>
</dbReference>
<dbReference type="InterPro" id="IPR018356">
    <property type="entry name" value="Tscrpt_reg_HTH_DeoR_CS"/>
</dbReference>
<dbReference type="SUPFAM" id="SSF100950">
    <property type="entry name" value="NagB/RpiA/CoA transferase-like"/>
    <property type="match status" value="1"/>
</dbReference>
<protein>
    <submittedName>
        <fullName evidence="6">DeoR/GlpR family transcriptional regulator of sugar metabolism</fullName>
    </submittedName>
</protein>
<gene>
    <name evidence="6" type="ORF">HNR46_001931</name>
</gene>
<dbReference type="InterPro" id="IPR014036">
    <property type="entry name" value="DeoR-like_C"/>
</dbReference>
<dbReference type="Pfam" id="PF00455">
    <property type="entry name" value="DeoRC"/>
    <property type="match status" value="1"/>
</dbReference>
<dbReference type="GO" id="GO:0003677">
    <property type="term" value="F:DNA binding"/>
    <property type="evidence" value="ECO:0007669"/>
    <property type="project" value="UniProtKB-KW"/>
</dbReference>
<evidence type="ECO:0000259" key="5">
    <source>
        <dbReference type="PROSITE" id="PS51000"/>
    </source>
</evidence>
<dbReference type="InterPro" id="IPR036390">
    <property type="entry name" value="WH_DNA-bd_sf"/>
</dbReference>
<dbReference type="PROSITE" id="PS51000">
    <property type="entry name" value="HTH_DEOR_2"/>
    <property type="match status" value="1"/>
</dbReference>
<reference evidence="6 7" key="1">
    <citation type="submission" date="2020-08" db="EMBL/GenBank/DDBJ databases">
        <title>Genomic Encyclopedia of Type Strains, Phase IV (KMG-IV): sequencing the most valuable type-strain genomes for metagenomic binning, comparative biology and taxonomic classification.</title>
        <authorList>
            <person name="Goeker M."/>
        </authorList>
    </citation>
    <scope>NUCLEOTIDE SEQUENCE [LARGE SCALE GENOMIC DNA]</scope>
    <source>
        <strain evidence="6 7">YC6886</strain>
    </source>
</reference>
<evidence type="ECO:0000256" key="3">
    <source>
        <dbReference type="ARBA" id="ARBA00023125"/>
    </source>
</evidence>
<dbReference type="Gene3D" id="1.10.10.10">
    <property type="entry name" value="Winged helix-like DNA-binding domain superfamily/Winged helix DNA-binding domain"/>
    <property type="match status" value="1"/>
</dbReference>
<evidence type="ECO:0000256" key="1">
    <source>
        <dbReference type="ARBA" id="ARBA00022491"/>
    </source>
</evidence>
<dbReference type="InterPro" id="IPR001034">
    <property type="entry name" value="DeoR_HTH"/>
</dbReference>
<feature type="domain" description="HTH deoR-type" evidence="5">
    <location>
        <begin position="3"/>
        <end position="58"/>
    </location>
</feature>
<evidence type="ECO:0000313" key="7">
    <source>
        <dbReference type="Proteomes" id="UP000557717"/>
    </source>
</evidence>
<dbReference type="Gene3D" id="3.40.50.1360">
    <property type="match status" value="1"/>
</dbReference>
<keyword evidence="2" id="KW-0805">Transcription regulation</keyword>
<evidence type="ECO:0000313" key="6">
    <source>
        <dbReference type="EMBL" id="MBB5351692.1"/>
    </source>
</evidence>
<dbReference type="AlphaFoldDB" id="A0A840V118"/>
<sequence>MLQEERLEEIRKKLQEDGRVLSAELAKWLEISEDTVRRDLAELAARGQLRRVHGGAVPLSTTDPDIRVRSHERTGEKQRIAAAAARLIQPGQLLFLDAGSTVLELARRMPRDFRGTVVTHCTATATALAEFPNVDILLIGGRLLKSSLTAVGAETIAAYQKIRADICFLGICSIHAEFGVTDLDHDECLVKRAMIRNASRTVVLATGDKLGGTANYEVAPISELDYLLTDESASAPAVEALREAGLPVERVH</sequence>
<keyword evidence="3" id="KW-0238">DNA-binding</keyword>
<name>A0A840V118_9BACT</name>
<dbReference type="GO" id="GO:0003700">
    <property type="term" value="F:DNA-binding transcription factor activity"/>
    <property type="evidence" value="ECO:0007669"/>
    <property type="project" value="InterPro"/>
</dbReference>
<dbReference type="InterPro" id="IPR050313">
    <property type="entry name" value="Carb_Metab_HTH_regulators"/>
</dbReference>
<dbReference type="Proteomes" id="UP000557717">
    <property type="component" value="Unassembled WGS sequence"/>
</dbReference>
<accession>A0A840V118</accession>
<dbReference type="PRINTS" id="PR00037">
    <property type="entry name" value="HTHLACR"/>
</dbReference>
<dbReference type="PANTHER" id="PTHR30363">
    <property type="entry name" value="HTH-TYPE TRANSCRIPTIONAL REGULATOR SRLR-RELATED"/>
    <property type="match status" value="1"/>
</dbReference>
<proteinExistence type="predicted"/>
<keyword evidence="4" id="KW-0804">Transcription</keyword>
<organism evidence="6 7">
    <name type="scientific">Haloferula luteola</name>
    <dbReference type="NCBI Taxonomy" id="595692"/>
    <lineage>
        <taxon>Bacteria</taxon>
        <taxon>Pseudomonadati</taxon>
        <taxon>Verrucomicrobiota</taxon>
        <taxon>Verrucomicrobiia</taxon>
        <taxon>Verrucomicrobiales</taxon>
        <taxon>Verrucomicrobiaceae</taxon>
        <taxon>Haloferula</taxon>
    </lineage>
</organism>